<comment type="caution">
    <text evidence="1">The sequence shown here is derived from an EMBL/GenBank/DDBJ whole genome shotgun (WGS) entry which is preliminary data.</text>
</comment>
<organism evidence="1 2">
    <name type="scientific">Actinidia rufa</name>
    <dbReference type="NCBI Taxonomy" id="165716"/>
    <lineage>
        <taxon>Eukaryota</taxon>
        <taxon>Viridiplantae</taxon>
        <taxon>Streptophyta</taxon>
        <taxon>Embryophyta</taxon>
        <taxon>Tracheophyta</taxon>
        <taxon>Spermatophyta</taxon>
        <taxon>Magnoliopsida</taxon>
        <taxon>eudicotyledons</taxon>
        <taxon>Gunneridae</taxon>
        <taxon>Pentapetalae</taxon>
        <taxon>asterids</taxon>
        <taxon>Ericales</taxon>
        <taxon>Actinidiaceae</taxon>
        <taxon>Actinidia</taxon>
    </lineage>
</organism>
<evidence type="ECO:0000313" key="2">
    <source>
        <dbReference type="Proteomes" id="UP000585474"/>
    </source>
</evidence>
<dbReference type="EMBL" id="BJWL01000010">
    <property type="protein sequence ID" value="GFY95248.1"/>
    <property type="molecule type" value="Genomic_DNA"/>
</dbReference>
<reference evidence="1 2" key="1">
    <citation type="submission" date="2019-07" db="EMBL/GenBank/DDBJ databases">
        <title>De Novo Assembly of kiwifruit Actinidia rufa.</title>
        <authorList>
            <person name="Sugita-Konishi S."/>
            <person name="Sato K."/>
            <person name="Mori E."/>
            <person name="Abe Y."/>
            <person name="Kisaki G."/>
            <person name="Hamano K."/>
            <person name="Suezawa K."/>
            <person name="Otani M."/>
            <person name="Fukuda T."/>
            <person name="Manabe T."/>
            <person name="Gomi K."/>
            <person name="Tabuchi M."/>
            <person name="Akimitsu K."/>
            <person name="Kataoka I."/>
        </authorList>
    </citation>
    <scope>NUCLEOTIDE SEQUENCE [LARGE SCALE GENOMIC DNA]</scope>
    <source>
        <strain evidence="2">cv. Fuchu</strain>
    </source>
</reference>
<name>A0A7J0F966_9ERIC</name>
<evidence type="ECO:0000313" key="1">
    <source>
        <dbReference type="EMBL" id="GFY95248.1"/>
    </source>
</evidence>
<protein>
    <submittedName>
        <fullName evidence="1">Uncharacterized protein</fullName>
    </submittedName>
</protein>
<accession>A0A7J0F966</accession>
<proteinExistence type="predicted"/>
<gene>
    <name evidence="1" type="ORF">Acr_10g0006330</name>
</gene>
<dbReference type="Proteomes" id="UP000585474">
    <property type="component" value="Unassembled WGS sequence"/>
</dbReference>
<keyword evidence="2" id="KW-1185">Reference proteome</keyword>
<sequence>MCDSSGGYATPVVVVIQFVILDTPVVFLRLLGYAIPGLAAACTARRGCGNGDLVDGAVMVVLLLLEGCGGDDVGVMVLRGSRVGHRGGGRGGRQLIDSDWWWRFVDNILSLT</sequence>
<dbReference type="AlphaFoldDB" id="A0A7J0F966"/>